<reference evidence="7 8" key="1">
    <citation type="submission" date="2018-10" db="EMBL/GenBank/DDBJ databases">
        <title>Histidinibacterium lentulum gen. nov., sp. nov., a marine bacterium from the culture broth of Picochlorum sp. 122.</title>
        <authorList>
            <person name="Wang G."/>
        </authorList>
    </citation>
    <scope>NUCLEOTIDE SEQUENCE [LARGE SCALE GENOMIC DNA]</scope>
    <source>
        <strain evidence="7 8">B17</strain>
    </source>
</reference>
<accession>A0A3N2QEN6</accession>
<comment type="caution">
    <text evidence="7">The sequence shown here is derived from an EMBL/GenBank/DDBJ whole genome shotgun (WGS) entry which is preliminary data.</text>
</comment>
<dbReference type="Pfam" id="PF00270">
    <property type="entry name" value="DEAD"/>
    <property type="match status" value="1"/>
</dbReference>
<evidence type="ECO:0000259" key="6">
    <source>
        <dbReference type="PROSITE" id="PS51194"/>
    </source>
</evidence>
<evidence type="ECO:0000256" key="1">
    <source>
        <dbReference type="ARBA" id="ARBA00022741"/>
    </source>
</evidence>
<evidence type="ECO:0000259" key="5">
    <source>
        <dbReference type="PROSITE" id="PS51192"/>
    </source>
</evidence>
<dbReference type="PROSITE" id="PS51192">
    <property type="entry name" value="HELICASE_ATP_BIND_1"/>
    <property type="match status" value="1"/>
</dbReference>
<dbReference type="GO" id="GO:0016787">
    <property type="term" value="F:hydrolase activity"/>
    <property type="evidence" value="ECO:0007669"/>
    <property type="project" value="UniProtKB-KW"/>
</dbReference>
<dbReference type="InterPro" id="IPR027417">
    <property type="entry name" value="P-loop_NTPase"/>
</dbReference>
<dbReference type="GO" id="GO:0004386">
    <property type="term" value="F:helicase activity"/>
    <property type="evidence" value="ECO:0007669"/>
    <property type="project" value="UniProtKB-KW"/>
</dbReference>
<organism evidence="7 8">
    <name type="scientific">Histidinibacterium lentulum</name>
    <dbReference type="NCBI Taxonomy" id="2480588"/>
    <lineage>
        <taxon>Bacteria</taxon>
        <taxon>Pseudomonadati</taxon>
        <taxon>Pseudomonadota</taxon>
        <taxon>Alphaproteobacteria</taxon>
        <taxon>Rhodobacterales</taxon>
        <taxon>Paracoccaceae</taxon>
        <taxon>Histidinibacterium</taxon>
    </lineage>
</organism>
<keyword evidence="1" id="KW-0547">Nucleotide-binding</keyword>
<dbReference type="GO" id="GO:0005524">
    <property type="term" value="F:ATP binding"/>
    <property type="evidence" value="ECO:0007669"/>
    <property type="project" value="UniProtKB-KW"/>
</dbReference>
<dbReference type="PANTHER" id="PTHR47961">
    <property type="entry name" value="DNA POLYMERASE THETA, PUTATIVE (AFU_ORTHOLOGUE AFUA_1G05260)-RELATED"/>
    <property type="match status" value="1"/>
</dbReference>
<keyword evidence="8" id="KW-1185">Reference proteome</keyword>
<dbReference type="InterPro" id="IPR014001">
    <property type="entry name" value="Helicase_ATP-bd"/>
</dbReference>
<proteinExistence type="predicted"/>
<evidence type="ECO:0000313" key="8">
    <source>
        <dbReference type="Proteomes" id="UP000268016"/>
    </source>
</evidence>
<evidence type="ECO:0000256" key="3">
    <source>
        <dbReference type="ARBA" id="ARBA00022806"/>
    </source>
</evidence>
<dbReference type="SUPFAM" id="SSF52540">
    <property type="entry name" value="P-loop containing nucleoside triphosphate hydrolases"/>
    <property type="match status" value="1"/>
</dbReference>
<dbReference type="InterPro" id="IPR050474">
    <property type="entry name" value="Hel308_SKI2-like"/>
</dbReference>
<evidence type="ECO:0000256" key="4">
    <source>
        <dbReference type="ARBA" id="ARBA00022840"/>
    </source>
</evidence>
<dbReference type="InterPro" id="IPR011545">
    <property type="entry name" value="DEAD/DEAH_box_helicase_dom"/>
</dbReference>
<keyword evidence="4" id="KW-0067">ATP-binding</keyword>
<dbReference type="InterPro" id="IPR001650">
    <property type="entry name" value="Helicase_C-like"/>
</dbReference>
<protein>
    <submittedName>
        <fullName evidence="7">DEAD/DEAH box helicase</fullName>
    </submittedName>
</protein>
<name>A0A3N2QEN6_9RHOB</name>
<dbReference type="SMART" id="SM00487">
    <property type="entry name" value="DEXDc"/>
    <property type="match status" value="1"/>
</dbReference>
<feature type="domain" description="Helicase C-terminal" evidence="6">
    <location>
        <begin position="579"/>
        <end position="788"/>
    </location>
</feature>
<dbReference type="Gene3D" id="3.40.50.300">
    <property type="entry name" value="P-loop containing nucleotide triphosphate hydrolases"/>
    <property type="match status" value="2"/>
</dbReference>
<dbReference type="EMBL" id="RDRB01000017">
    <property type="protein sequence ID" value="ROT93671.1"/>
    <property type="molecule type" value="Genomic_DNA"/>
</dbReference>
<dbReference type="OrthoDB" id="9815222at2"/>
<evidence type="ECO:0000256" key="2">
    <source>
        <dbReference type="ARBA" id="ARBA00022801"/>
    </source>
</evidence>
<dbReference type="GO" id="GO:0003676">
    <property type="term" value="F:nucleic acid binding"/>
    <property type="evidence" value="ECO:0007669"/>
    <property type="project" value="InterPro"/>
</dbReference>
<dbReference type="RefSeq" id="WP_123644188.1">
    <property type="nucleotide sequence ID" value="NZ_ML119096.1"/>
</dbReference>
<gene>
    <name evidence="7" type="ORF">EAT49_20695</name>
</gene>
<dbReference type="PANTHER" id="PTHR47961:SF6">
    <property type="entry name" value="DNA-DIRECTED DNA POLYMERASE"/>
    <property type="match status" value="1"/>
</dbReference>
<dbReference type="PROSITE" id="PS51194">
    <property type="entry name" value="HELICASE_CTER"/>
    <property type="match status" value="1"/>
</dbReference>
<feature type="domain" description="Helicase ATP-binding" evidence="5">
    <location>
        <begin position="309"/>
        <end position="480"/>
    </location>
</feature>
<keyword evidence="2" id="KW-0378">Hydrolase</keyword>
<sequence length="1122" mass="122563">MFDQDTAALIRSTPELEGLDRQSLPDLLTNAFAQIAAARVRLREDDETLPDDLEEILQTTRRLTSTNEALVSLLPEREDRSAAAFVAATAHQLSLNAYSLRGDERQGSYLRPRSISSDVAALLLFLVAEATSDAAEVARAIQPDSSDPITDSLILGLLDIAEGRLLTLLDRSMPSIDAIASGDLAEAGSLALYFELLRGVHTLASQLLAGGATAETESAISIFRRVRTLCIGDDVAFFDGEAEHSTSTFSGPHHLASLLIAVASDLTDSAVANIPPPSGIDPEKWGESMQRVAKARPYLWRNHREAIKQGYLELGTSSAVGFPTGAGKSTLSELKINAALLGSKSVIFLCPTHALVDQTARNLGKTFPTASVQGERLDEFGFATGDDELPEIFVMTPEACLAQLSIDSSIFEDVGLLVFDECHLLHPSDKPNDRRAIDAMLCLLIIPRIAPQIDFLLLSAMMKNTDDIAAWIAELTGRPCLPLSLAWKPTRQLRGSVIYQQSEVDDLASLLRRSKRSRTTKNPPVAVKRELGAYPLALFSLKQTWATSKRADYTLVPLLNDKVLLSASNYWRLTPNAVAVSSAISAAAVQSNVKVLVFFQTIKNAASAAKQISDQLETVSVKLTDEEAGWADIAVLELGDEGHLYNKIDNGRVTAAAAVHHGLLLPEERLLCESLYKRRNGIKALVATSTLAQGMNLPSELVLIGEDSRFDEATDKKEILKAQELLNAAGRAGRAGEGGSGIVLVIPGKVVGIDLEASTIGAHWTELREVFGQSDQCLSIDDPLTAVLDRVHAEISDTHEIDSYALSRLASGADRSEQVSNLETAINRSFAGFLARKREDSDWLEQRIDAAKQSFGGDAPETEAELVQSQVAASLGLPLEVVRRLSSALQLSSPGADATVPMWRKWFFRWLSENPDLLEQIFRPETLAELFGRKKYASLETVEEKSSLVLPVLAKLVWLWMRGEPLRELELALGTDPTKLKTCDGARRFVLRVVPEFAFLFGLPALLHERSQVGLENPEPMGAAQSQLGRCVRYGFNFHEKAALHQLMRKARFPDASYTVNTRRLRIFSHGVLLGKHGKKHYLGLSALLTMNWLPADRLDKMSSMSLFCSIRGMGFPAFRGL</sequence>
<dbReference type="AlphaFoldDB" id="A0A3N2QEN6"/>
<dbReference type="Proteomes" id="UP000268016">
    <property type="component" value="Unassembled WGS sequence"/>
</dbReference>
<keyword evidence="3 7" id="KW-0347">Helicase</keyword>
<evidence type="ECO:0000313" key="7">
    <source>
        <dbReference type="EMBL" id="ROT93671.1"/>
    </source>
</evidence>